<evidence type="ECO:0000256" key="9">
    <source>
        <dbReference type="SAM" id="MobiDB-lite"/>
    </source>
</evidence>
<evidence type="ECO:0000256" key="5">
    <source>
        <dbReference type="ARBA" id="ARBA00022771"/>
    </source>
</evidence>
<dbReference type="PANTHER" id="PTHR22937">
    <property type="entry name" value="E3 UBIQUITIN-PROTEIN LIGASE RNF165"/>
    <property type="match status" value="1"/>
</dbReference>
<organism evidence="12 13">
    <name type="scientific">Manihot esculenta</name>
    <name type="common">Cassava</name>
    <name type="synonym">Jatropha manihot</name>
    <dbReference type="NCBI Taxonomy" id="3983"/>
    <lineage>
        <taxon>Eukaryota</taxon>
        <taxon>Viridiplantae</taxon>
        <taxon>Streptophyta</taxon>
        <taxon>Embryophyta</taxon>
        <taxon>Tracheophyta</taxon>
        <taxon>Spermatophyta</taxon>
        <taxon>Magnoliopsida</taxon>
        <taxon>eudicotyledons</taxon>
        <taxon>Gunneridae</taxon>
        <taxon>Pentapetalae</taxon>
        <taxon>rosids</taxon>
        <taxon>fabids</taxon>
        <taxon>Malpighiales</taxon>
        <taxon>Euphorbiaceae</taxon>
        <taxon>Crotonoideae</taxon>
        <taxon>Manihoteae</taxon>
        <taxon>Manihot</taxon>
    </lineage>
</organism>
<feature type="compositionally biased region" description="Low complexity" evidence="9">
    <location>
        <begin position="190"/>
        <end position="206"/>
    </location>
</feature>
<dbReference type="AlphaFoldDB" id="A0A2C9UCI1"/>
<dbReference type="InterPro" id="IPR001841">
    <property type="entry name" value="Znf_RING"/>
</dbReference>
<keyword evidence="13" id="KW-1185">Reference proteome</keyword>
<proteinExistence type="predicted"/>
<evidence type="ECO:0000256" key="10">
    <source>
        <dbReference type="SAM" id="SignalP"/>
    </source>
</evidence>
<evidence type="ECO:0000256" key="8">
    <source>
        <dbReference type="PROSITE-ProRule" id="PRU00175"/>
    </source>
</evidence>
<dbReference type="Proteomes" id="UP000091857">
    <property type="component" value="Chromosome 16"/>
</dbReference>
<feature type="compositionally biased region" description="Polar residues" evidence="9">
    <location>
        <begin position="374"/>
        <end position="396"/>
    </location>
</feature>
<comment type="caution">
    <text evidence="12">The sequence shown here is derived from an EMBL/GenBank/DDBJ whole genome shotgun (WGS) entry which is preliminary data.</text>
</comment>
<dbReference type="SUPFAM" id="SSF57850">
    <property type="entry name" value="RING/U-box"/>
    <property type="match status" value="1"/>
</dbReference>
<keyword evidence="4" id="KW-0479">Metal-binding</keyword>
<dbReference type="EMBL" id="CM004402">
    <property type="protein sequence ID" value="OAY27571.1"/>
    <property type="molecule type" value="Genomic_DNA"/>
</dbReference>
<keyword evidence="6" id="KW-0833">Ubl conjugation pathway</keyword>
<dbReference type="PANTHER" id="PTHR22937:SF136">
    <property type="entry name" value="RING-TYPE E3 UBIQUITIN TRANSFERASE"/>
    <property type="match status" value="1"/>
</dbReference>
<dbReference type="SMART" id="SM00184">
    <property type="entry name" value="RING"/>
    <property type="match status" value="1"/>
</dbReference>
<feature type="compositionally biased region" description="Polar residues" evidence="9">
    <location>
        <begin position="128"/>
        <end position="137"/>
    </location>
</feature>
<keyword evidence="10" id="KW-0732">Signal</keyword>
<dbReference type="GO" id="GO:0008270">
    <property type="term" value="F:zinc ion binding"/>
    <property type="evidence" value="ECO:0007669"/>
    <property type="project" value="UniProtKB-KW"/>
</dbReference>
<dbReference type="GO" id="GO:0061630">
    <property type="term" value="F:ubiquitin protein ligase activity"/>
    <property type="evidence" value="ECO:0000318"/>
    <property type="project" value="GO_Central"/>
</dbReference>
<dbReference type="Gramene" id="Manes.16G135700.14.v8.1">
    <property type="protein sequence ID" value="Manes.16G135700.14.v8.1.CDS"/>
    <property type="gene ID" value="Manes.16G135700.v8.1"/>
</dbReference>
<evidence type="ECO:0000256" key="7">
    <source>
        <dbReference type="ARBA" id="ARBA00022833"/>
    </source>
</evidence>
<dbReference type="InterPro" id="IPR013083">
    <property type="entry name" value="Znf_RING/FYVE/PHD"/>
</dbReference>
<dbReference type="FunFam" id="3.30.40.10:FF:000504">
    <property type="entry name" value="E3 ubiquitin-protein ligase arkadia"/>
    <property type="match status" value="1"/>
</dbReference>
<feature type="region of interest" description="Disordered" evidence="9">
    <location>
        <begin position="374"/>
        <end position="399"/>
    </location>
</feature>
<feature type="chain" id="PRO_5012903516" description="RING-type E3 ubiquitin transferase" evidence="10">
    <location>
        <begin position="26"/>
        <end position="598"/>
    </location>
</feature>
<dbReference type="InterPro" id="IPR045191">
    <property type="entry name" value="MBR1/2-like"/>
</dbReference>
<dbReference type="Gene3D" id="3.30.40.10">
    <property type="entry name" value="Zinc/RING finger domain, C3HC4 (zinc finger)"/>
    <property type="match status" value="1"/>
</dbReference>
<evidence type="ECO:0000256" key="1">
    <source>
        <dbReference type="ARBA" id="ARBA00000900"/>
    </source>
</evidence>
<accession>A0A2C9UCI1</accession>
<feature type="region of interest" description="Disordered" evidence="9">
    <location>
        <begin position="128"/>
        <end position="208"/>
    </location>
</feature>
<dbReference type="OrthoDB" id="8062037at2759"/>
<feature type="signal peptide" evidence="10">
    <location>
        <begin position="1"/>
        <end position="25"/>
    </location>
</feature>
<feature type="domain" description="RING-type" evidence="11">
    <location>
        <begin position="540"/>
        <end position="581"/>
    </location>
</feature>
<evidence type="ECO:0000313" key="13">
    <source>
        <dbReference type="Proteomes" id="UP000091857"/>
    </source>
</evidence>
<evidence type="ECO:0000313" key="12">
    <source>
        <dbReference type="EMBL" id="OAY27571.1"/>
    </source>
</evidence>
<evidence type="ECO:0000256" key="6">
    <source>
        <dbReference type="ARBA" id="ARBA00022786"/>
    </source>
</evidence>
<name>A0A2C9UCI1_MANES</name>
<feature type="compositionally biased region" description="Basic and acidic residues" evidence="9">
    <location>
        <begin position="296"/>
        <end position="306"/>
    </location>
</feature>
<reference evidence="13" key="1">
    <citation type="journal article" date="2016" name="Nat. Biotechnol.">
        <title>Sequencing wild and cultivated cassava and related species reveals extensive interspecific hybridization and genetic diversity.</title>
        <authorList>
            <person name="Bredeson J.V."/>
            <person name="Lyons J.B."/>
            <person name="Prochnik S.E."/>
            <person name="Wu G.A."/>
            <person name="Ha C.M."/>
            <person name="Edsinger-Gonzales E."/>
            <person name="Grimwood J."/>
            <person name="Schmutz J."/>
            <person name="Rabbi I.Y."/>
            <person name="Egesi C."/>
            <person name="Nauluvula P."/>
            <person name="Lebot V."/>
            <person name="Ndunguru J."/>
            <person name="Mkamilo G."/>
            <person name="Bart R.S."/>
            <person name="Setter T.L."/>
            <person name="Gleadow R.M."/>
            <person name="Kulakow P."/>
            <person name="Ferguson M.E."/>
            <person name="Rounsley S."/>
            <person name="Rokhsar D.S."/>
        </authorList>
    </citation>
    <scope>NUCLEOTIDE SEQUENCE [LARGE SCALE GENOMIC DNA]</scope>
    <source>
        <strain evidence="13">cv. AM560-2</strain>
    </source>
</reference>
<comment type="catalytic activity">
    <reaction evidence="1">
        <text>S-ubiquitinyl-[E2 ubiquitin-conjugating enzyme]-L-cysteine + [acceptor protein]-L-lysine = [E2 ubiquitin-conjugating enzyme]-L-cysteine + N(6)-ubiquitinyl-[acceptor protein]-L-lysine.</text>
        <dbReference type="EC" id="2.3.2.27"/>
    </reaction>
</comment>
<evidence type="ECO:0000256" key="3">
    <source>
        <dbReference type="ARBA" id="ARBA00022679"/>
    </source>
</evidence>
<keyword evidence="7" id="KW-0862">Zinc</keyword>
<dbReference type="Pfam" id="PF13639">
    <property type="entry name" value="zf-RING_2"/>
    <property type="match status" value="1"/>
</dbReference>
<protein>
    <recommendedName>
        <fullName evidence="2">RING-type E3 ubiquitin transferase</fullName>
        <ecNumber evidence="2">2.3.2.27</ecNumber>
    </recommendedName>
</protein>
<evidence type="ECO:0000256" key="2">
    <source>
        <dbReference type="ARBA" id="ARBA00012483"/>
    </source>
</evidence>
<evidence type="ECO:0000259" key="11">
    <source>
        <dbReference type="PROSITE" id="PS50089"/>
    </source>
</evidence>
<evidence type="ECO:0000256" key="4">
    <source>
        <dbReference type="ARBA" id="ARBA00022723"/>
    </source>
</evidence>
<feature type="compositionally biased region" description="Low complexity" evidence="9">
    <location>
        <begin position="307"/>
        <end position="316"/>
    </location>
</feature>
<keyword evidence="5 8" id="KW-0863">Zinc-finger</keyword>
<gene>
    <name evidence="12" type="ORF">MANES_16G135700v8</name>
</gene>
<feature type="region of interest" description="Disordered" evidence="9">
    <location>
        <begin position="263"/>
        <end position="339"/>
    </location>
</feature>
<dbReference type="Gramene" id="Manes.16G135700.15.v8.1">
    <property type="protein sequence ID" value="Manes.16G135700.15.v8.1.CDS"/>
    <property type="gene ID" value="Manes.16G135700.v8.1"/>
</dbReference>
<keyword evidence="3" id="KW-0808">Transferase</keyword>
<sequence>MGSSFLTQTRIWFLLLSLKRPLNLSLSFCAQTQSKDLRDCTSLVMDECSGKRAGDGLVVSRKGSTLDLNDSANDKDQNAQFCNRIGCTSGRLNSAKCTQISYSEKAQSSRQSLRSLSNGKEIIGSSSRTFSATSNLGKSFAGPRKRRTSQPERDPCEAVSFQDDPELPKFVTPPRKIQQGLGSESDDAGPSESTSMEVGSSSTPSTRSHRNLYQKLGIGKPDVSVRSPVLLISKTSSQGTRASPHRYGMRNVRCSSVLHAFPTGSSTSDSNLIRRKETTNKRITGGESSFSARGKKISESSLEGRHSSSSYGISISDSRRTRNAPSNQDDGPASVRTRRSVGYTWTKVANQESGNNLSPNEPHVIPQMSQPILSIDLNSPTSSHQLSTESSQNLSRSYGLPGSSHESFWGIRSSNPAEVVNIQSSVENFQHFNMDGIAEMLQALERVEQDEELTYEQLLVLETNMFLNGLNFYDQHRDMRLDIDNMSYEELLALEERMGTVSTALTEEALSECLEISIYQSASPVDATLDFCGENAHAKCSICQEEYAAGDEVGRLKCEHRYHVACIHQWLRLKNWCPVCKLSAVPSSSPASPPAVNQ</sequence>
<dbReference type="EC" id="2.3.2.27" evidence="2"/>
<dbReference type="PROSITE" id="PS50089">
    <property type="entry name" value="ZF_RING_2"/>
    <property type="match status" value="1"/>
</dbReference>